<evidence type="ECO:0000313" key="4">
    <source>
        <dbReference type="EMBL" id="SHO67536.1"/>
    </source>
</evidence>
<feature type="domain" description="HTH tetR-type" evidence="3">
    <location>
        <begin position="19"/>
        <end position="79"/>
    </location>
</feature>
<name>A0A1M7ZSA1_9HYPH</name>
<feature type="DNA-binding region" description="H-T-H motif" evidence="2">
    <location>
        <begin position="42"/>
        <end position="61"/>
    </location>
</feature>
<dbReference type="Gene3D" id="1.10.357.10">
    <property type="entry name" value="Tetracycline Repressor, domain 2"/>
    <property type="match status" value="1"/>
</dbReference>
<keyword evidence="5" id="KW-1185">Reference proteome</keyword>
<proteinExistence type="predicted"/>
<dbReference type="Proteomes" id="UP000186406">
    <property type="component" value="Unassembled WGS sequence"/>
</dbReference>
<dbReference type="InterPro" id="IPR023772">
    <property type="entry name" value="DNA-bd_HTH_TetR-type_CS"/>
</dbReference>
<dbReference type="PANTHER" id="PTHR30055:SF146">
    <property type="entry name" value="HTH-TYPE TRANSCRIPTIONAL DUAL REGULATOR CECR"/>
    <property type="match status" value="1"/>
</dbReference>
<dbReference type="OrthoDB" id="5292901at2"/>
<dbReference type="AlphaFoldDB" id="A0A1M7ZSA1"/>
<dbReference type="GO" id="GO:0000976">
    <property type="term" value="F:transcription cis-regulatory region binding"/>
    <property type="evidence" value="ECO:0007669"/>
    <property type="project" value="TreeGrafter"/>
</dbReference>
<protein>
    <submittedName>
        <fullName evidence="4">Transcriptional regulator, TetR family</fullName>
    </submittedName>
</protein>
<dbReference type="STRING" id="1123029.SAMN02745172_04217"/>
<dbReference type="InterPro" id="IPR001647">
    <property type="entry name" value="HTH_TetR"/>
</dbReference>
<reference evidence="4 5" key="1">
    <citation type="submission" date="2016-12" db="EMBL/GenBank/DDBJ databases">
        <authorList>
            <person name="Song W.-J."/>
            <person name="Kurnit D.M."/>
        </authorList>
    </citation>
    <scope>NUCLEOTIDE SEQUENCE [LARGE SCALE GENOMIC DNA]</scope>
    <source>
        <strain evidence="4 5">DSM 19599</strain>
    </source>
</reference>
<gene>
    <name evidence="4" type="ORF">SAMN02745172_04217</name>
</gene>
<dbReference type="PROSITE" id="PS50977">
    <property type="entry name" value="HTH_TETR_2"/>
    <property type="match status" value="1"/>
</dbReference>
<dbReference type="InterPro" id="IPR009057">
    <property type="entry name" value="Homeodomain-like_sf"/>
</dbReference>
<sequence length="212" mass="23232">MSENETQTVAAGKDATVLPPKARESLKAARAVFLKSGYDGATMEEIARVAAISKATLYAHFPGKAALFEELIRVECRAVNARLYVPDPQSASVEAELRRVADNYRRIFTQREGLDLFRVLIPVAPRFPRLAEVFYEEGPGGSVRKIATYLAALDRAGRLRIPDPDLAALQLLALISEDSRLSGMLALPPWPASEADPLIDCGIAMFLAFYKP</sequence>
<evidence type="ECO:0000259" key="3">
    <source>
        <dbReference type="PROSITE" id="PS50977"/>
    </source>
</evidence>
<dbReference type="InterPro" id="IPR039536">
    <property type="entry name" value="TetR_C_Proteobacteria"/>
</dbReference>
<dbReference type="InterPro" id="IPR050109">
    <property type="entry name" value="HTH-type_TetR-like_transc_reg"/>
</dbReference>
<dbReference type="InterPro" id="IPR036271">
    <property type="entry name" value="Tet_transcr_reg_TetR-rel_C_sf"/>
</dbReference>
<accession>A0A1M7ZSA1</accession>
<dbReference type="Pfam" id="PF14246">
    <property type="entry name" value="TetR_C_7"/>
    <property type="match status" value="1"/>
</dbReference>
<evidence type="ECO:0000256" key="2">
    <source>
        <dbReference type="PROSITE-ProRule" id="PRU00335"/>
    </source>
</evidence>
<dbReference type="Gene3D" id="1.10.10.60">
    <property type="entry name" value="Homeodomain-like"/>
    <property type="match status" value="1"/>
</dbReference>
<dbReference type="Pfam" id="PF00440">
    <property type="entry name" value="TetR_N"/>
    <property type="match status" value="1"/>
</dbReference>
<keyword evidence="1 2" id="KW-0238">DNA-binding</keyword>
<evidence type="ECO:0000256" key="1">
    <source>
        <dbReference type="ARBA" id="ARBA00023125"/>
    </source>
</evidence>
<dbReference type="SUPFAM" id="SSF46689">
    <property type="entry name" value="Homeodomain-like"/>
    <property type="match status" value="1"/>
</dbReference>
<evidence type="ECO:0000313" key="5">
    <source>
        <dbReference type="Proteomes" id="UP000186406"/>
    </source>
</evidence>
<dbReference type="EMBL" id="FRXO01000015">
    <property type="protein sequence ID" value="SHO67536.1"/>
    <property type="molecule type" value="Genomic_DNA"/>
</dbReference>
<dbReference type="PRINTS" id="PR00455">
    <property type="entry name" value="HTHTETR"/>
</dbReference>
<dbReference type="GO" id="GO:0003700">
    <property type="term" value="F:DNA-binding transcription factor activity"/>
    <property type="evidence" value="ECO:0007669"/>
    <property type="project" value="TreeGrafter"/>
</dbReference>
<dbReference type="PANTHER" id="PTHR30055">
    <property type="entry name" value="HTH-TYPE TRANSCRIPTIONAL REGULATOR RUTR"/>
    <property type="match status" value="1"/>
</dbReference>
<dbReference type="RefSeq" id="WP_073632446.1">
    <property type="nucleotide sequence ID" value="NZ_FRXO01000015.1"/>
</dbReference>
<dbReference type="SUPFAM" id="SSF48498">
    <property type="entry name" value="Tetracyclin repressor-like, C-terminal domain"/>
    <property type="match status" value="1"/>
</dbReference>
<organism evidence="4 5">
    <name type="scientific">Pseudoxanthobacter soli DSM 19599</name>
    <dbReference type="NCBI Taxonomy" id="1123029"/>
    <lineage>
        <taxon>Bacteria</taxon>
        <taxon>Pseudomonadati</taxon>
        <taxon>Pseudomonadota</taxon>
        <taxon>Alphaproteobacteria</taxon>
        <taxon>Hyphomicrobiales</taxon>
        <taxon>Segnochrobactraceae</taxon>
        <taxon>Pseudoxanthobacter</taxon>
    </lineage>
</organism>
<dbReference type="PROSITE" id="PS01081">
    <property type="entry name" value="HTH_TETR_1"/>
    <property type="match status" value="1"/>
</dbReference>